<sequence length="182" mass="21369">MPLSKFFDYLASSSQLYLDQESIINDLRIELNQLKNEIIEKDQKIREQQEELGKYKVTSFFKDFQFKCLEEQVEQLKESNQWMNGVCSQISVHLREEQSERMALENRQVDLQIENEKLVNTNKDLEEQLEARVEMDQMNCVVFSSIRSLVDELLETHPKCECSKMVSDTSISMEVSDAEITI</sequence>
<dbReference type="EMBL" id="LODT01000031">
    <property type="protein sequence ID" value="KYQ92183.1"/>
    <property type="molecule type" value="Genomic_DNA"/>
</dbReference>
<gene>
    <name evidence="2" type="ORF">DLAC_07028</name>
</gene>
<comment type="caution">
    <text evidence="2">The sequence shown here is derived from an EMBL/GenBank/DDBJ whole genome shotgun (WGS) entry which is preliminary data.</text>
</comment>
<dbReference type="InParanoid" id="A0A151ZDZ9"/>
<evidence type="ECO:0000313" key="2">
    <source>
        <dbReference type="EMBL" id="KYQ92183.1"/>
    </source>
</evidence>
<name>A0A151ZDZ9_TIELA</name>
<feature type="coiled-coil region" evidence="1">
    <location>
        <begin position="17"/>
        <end position="51"/>
    </location>
</feature>
<evidence type="ECO:0000256" key="1">
    <source>
        <dbReference type="SAM" id="Coils"/>
    </source>
</evidence>
<keyword evidence="3" id="KW-1185">Reference proteome</keyword>
<proteinExistence type="predicted"/>
<reference evidence="2 3" key="1">
    <citation type="submission" date="2015-12" db="EMBL/GenBank/DDBJ databases">
        <title>Dictyostelia acquired genes for synthesis and detection of signals that induce cell-type specialization by lateral gene transfer from prokaryotes.</title>
        <authorList>
            <person name="Gloeckner G."/>
            <person name="Schaap P."/>
        </authorList>
    </citation>
    <scope>NUCLEOTIDE SEQUENCE [LARGE SCALE GENOMIC DNA]</scope>
    <source>
        <strain evidence="2 3">TK</strain>
    </source>
</reference>
<protein>
    <submittedName>
        <fullName evidence="2">Interaptin</fullName>
    </submittedName>
</protein>
<feature type="coiled-coil region" evidence="1">
    <location>
        <begin position="94"/>
        <end position="135"/>
    </location>
</feature>
<organism evidence="2 3">
    <name type="scientific">Tieghemostelium lacteum</name>
    <name type="common">Slime mold</name>
    <name type="synonym">Dictyostelium lacteum</name>
    <dbReference type="NCBI Taxonomy" id="361077"/>
    <lineage>
        <taxon>Eukaryota</taxon>
        <taxon>Amoebozoa</taxon>
        <taxon>Evosea</taxon>
        <taxon>Eumycetozoa</taxon>
        <taxon>Dictyostelia</taxon>
        <taxon>Dictyosteliales</taxon>
        <taxon>Raperosteliaceae</taxon>
        <taxon>Tieghemostelium</taxon>
    </lineage>
</organism>
<dbReference type="Proteomes" id="UP000076078">
    <property type="component" value="Unassembled WGS sequence"/>
</dbReference>
<dbReference type="AlphaFoldDB" id="A0A151ZDZ9"/>
<evidence type="ECO:0000313" key="3">
    <source>
        <dbReference type="Proteomes" id="UP000076078"/>
    </source>
</evidence>
<keyword evidence="1" id="KW-0175">Coiled coil</keyword>
<accession>A0A151ZDZ9</accession>